<evidence type="ECO:0000313" key="4">
    <source>
        <dbReference type="EMBL" id="TDT15554.1"/>
    </source>
</evidence>
<dbReference type="PANTHER" id="PTHR32063">
    <property type="match status" value="1"/>
</dbReference>
<feature type="transmembrane region" description="Helical" evidence="2">
    <location>
        <begin position="359"/>
        <end position="382"/>
    </location>
</feature>
<keyword evidence="2" id="KW-0812">Transmembrane</keyword>
<dbReference type="SUPFAM" id="SSF82866">
    <property type="entry name" value="Multidrug efflux transporter AcrB transmembrane domain"/>
    <property type="match status" value="2"/>
</dbReference>
<evidence type="ECO:0000259" key="3">
    <source>
        <dbReference type="PROSITE" id="PS50156"/>
    </source>
</evidence>
<reference evidence="4 5" key="1">
    <citation type="submission" date="2019-03" db="EMBL/GenBank/DDBJ databases">
        <title>Sequencing the genomes of 1000 actinobacteria strains.</title>
        <authorList>
            <person name="Klenk H.-P."/>
        </authorList>
    </citation>
    <scope>NUCLEOTIDE SEQUENCE [LARGE SCALE GENOMIC DNA]</scope>
    <source>
        <strain evidence="4 5">DSM 18936</strain>
    </source>
</reference>
<sequence>MTSDVDASHDAHERPESNRPARTDTHPDTDDATRNRSPLTKLAVASAEHWKVTLIIWGVVVAIGLFAYGGGLRREGFPPVNLPIVVVDGNYFVDDNEVVDSDVAVPLTDAYSAVDGVEQVQTFSTANSFAVVVEFTDDFSSPEGAAILTDVNDSVDLPSEADVVVREIDATKFIEVYDLLVTISGPDDATPEQLEAEAAELETYLETGDGVERVDVRELLTEGVNPATGEEEIRRTRFVRVAFAETGRYDEAIALGVVRADDTDLDLLAFSDEINGLLEDETVLSDGYRAAVTADFAEDIRTQISSLTRNLLQGLIAVAIVSLLLIGWRVSVVTALFMATVMMAALGALWLIGYSLNTITLFGLILTLGLLVDDAIVISEAIDANRGESDDPIGVVRTAINRVGSASFAGTLTTVLVFAPLAFVGGVLGEFIRAIPITVIVTLLLSFLFSIVFISALSKPFFLRGKHPHNPIIRAEEAAARGLGRLAEYPSSHGAKGIGVGIGIFVGALAMIVGSFQVAATLGFNIFPPTDDANAMFVTADYDAGTTIEEAQEIAGEVDAIVVDVLGDDLVSSQYINANERQLLSIVELTPFDERETTAPTFVEEIESRLEAVEGIRVTVTPLEQGPPVEEFPFAAQIDVDGSTVDAGQQLANDLREQLVGAELDKATGDDTVIVDAIVSTDGQIYRVDGNRQIEVRAQFSNDDLTNNLDATEQLVGDLYGEAELAALGLPADAIQFDYGQESDNQDDFASLGQAMIVALVLMLVLLVVQFRSIVQPLLIFLAVPFSFLGVFTALSLSDNPISFFVGVGFIALIGVVVNNTILLVDAANQARRRGLRPGLAIGEAVERRFRPLVATTITTVVGLTPLALSDPFWESLGFTLIGGLVSSTILVLFAFPVFYLAVEKVRTPVRNLARKRMGKPLI</sequence>
<protein>
    <submittedName>
        <fullName evidence="4">Multidrug efflux pump subunit AcrB</fullName>
    </submittedName>
</protein>
<dbReference type="Proteomes" id="UP000294558">
    <property type="component" value="Unassembled WGS sequence"/>
</dbReference>
<evidence type="ECO:0000256" key="1">
    <source>
        <dbReference type="SAM" id="MobiDB-lite"/>
    </source>
</evidence>
<feature type="transmembrane region" description="Helical" evidence="2">
    <location>
        <begin position="434"/>
        <end position="457"/>
    </location>
</feature>
<dbReference type="GO" id="GO:0005886">
    <property type="term" value="C:plasma membrane"/>
    <property type="evidence" value="ECO:0007669"/>
    <property type="project" value="TreeGrafter"/>
</dbReference>
<feature type="transmembrane region" description="Helical" evidence="2">
    <location>
        <begin position="881"/>
        <end position="903"/>
    </location>
</feature>
<dbReference type="Gene3D" id="3.30.70.1320">
    <property type="entry name" value="Multidrug efflux transporter AcrB pore domain like"/>
    <property type="match status" value="2"/>
</dbReference>
<dbReference type="Gene3D" id="3.30.70.1440">
    <property type="entry name" value="Multidrug efflux transporter AcrB pore domain"/>
    <property type="match status" value="2"/>
</dbReference>
<dbReference type="InterPro" id="IPR000731">
    <property type="entry name" value="SSD"/>
</dbReference>
<dbReference type="AlphaFoldDB" id="A0A4R7HY29"/>
<dbReference type="EMBL" id="SOAU01000001">
    <property type="protein sequence ID" value="TDT15554.1"/>
    <property type="molecule type" value="Genomic_DNA"/>
</dbReference>
<evidence type="ECO:0000313" key="5">
    <source>
        <dbReference type="Proteomes" id="UP000294558"/>
    </source>
</evidence>
<feature type="transmembrane region" description="Helical" evidence="2">
    <location>
        <begin position="804"/>
        <end position="829"/>
    </location>
</feature>
<dbReference type="Gene3D" id="1.20.1640.10">
    <property type="entry name" value="Multidrug efflux transporter AcrB transmembrane domain"/>
    <property type="match status" value="4"/>
</dbReference>
<proteinExistence type="predicted"/>
<accession>A0A4R7HY29</accession>
<gene>
    <name evidence="4" type="ORF">BDK89_1126</name>
</gene>
<dbReference type="GO" id="GO:0042910">
    <property type="term" value="F:xenobiotic transmembrane transporter activity"/>
    <property type="evidence" value="ECO:0007669"/>
    <property type="project" value="TreeGrafter"/>
</dbReference>
<name>A0A4R7HY29_9ACTN</name>
<feature type="transmembrane region" description="Helical" evidence="2">
    <location>
        <begin position="850"/>
        <end position="869"/>
    </location>
</feature>
<keyword evidence="5" id="KW-1185">Reference proteome</keyword>
<feature type="transmembrane region" description="Helical" evidence="2">
    <location>
        <begin position="403"/>
        <end position="428"/>
    </location>
</feature>
<feature type="transmembrane region" description="Helical" evidence="2">
    <location>
        <begin position="778"/>
        <end position="798"/>
    </location>
</feature>
<dbReference type="Pfam" id="PF00873">
    <property type="entry name" value="ACR_tran"/>
    <property type="match status" value="2"/>
</dbReference>
<keyword evidence="2" id="KW-0472">Membrane</keyword>
<feature type="transmembrane region" description="Helical" evidence="2">
    <location>
        <begin position="311"/>
        <end position="328"/>
    </location>
</feature>
<organism evidence="4 5">
    <name type="scientific">Ilumatobacter fluminis</name>
    <dbReference type="NCBI Taxonomy" id="467091"/>
    <lineage>
        <taxon>Bacteria</taxon>
        <taxon>Bacillati</taxon>
        <taxon>Actinomycetota</taxon>
        <taxon>Acidimicrobiia</taxon>
        <taxon>Acidimicrobiales</taxon>
        <taxon>Ilumatobacteraceae</taxon>
        <taxon>Ilumatobacter</taxon>
    </lineage>
</organism>
<comment type="caution">
    <text evidence="4">The sequence shown here is derived from an EMBL/GenBank/DDBJ whole genome shotgun (WGS) entry which is preliminary data.</text>
</comment>
<feature type="region of interest" description="Disordered" evidence="1">
    <location>
        <begin position="1"/>
        <end position="35"/>
    </location>
</feature>
<dbReference type="PROSITE" id="PS50156">
    <property type="entry name" value="SSD"/>
    <property type="match status" value="1"/>
</dbReference>
<feature type="compositionally biased region" description="Basic and acidic residues" evidence="1">
    <location>
        <begin position="1"/>
        <end position="34"/>
    </location>
</feature>
<feature type="domain" description="SSD" evidence="3">
    <location>
        <begin position="330"/>
        <end position="460"/>
    </location>
</feature>
<feature type="transmembrane region" description="Helical" evidence="2">
    <location>
        <begin position="752"/>
        <end position="771"/>
    </location>
</feature>
<dbReference type="Gene3D" id="3.30.70.1430">
    <property type="entry name" value="Multidrug efflux transporter AcrB pore domain"/>
    <property type="match status" value="2"/>
</dbReference>
<feature type="transmembrane region" description="Helical" evidence="2">
    <location>
        <begin position="498"/>
        <end position="520"/>
    </location>
</feature>
<keyword evidence="2" id="KW-1133">Transmembrane helix</keyword>
<dbReference type="InterPro" id="IPR001036">
    <property type="entry name" value="Acrflvin-R"/>
</dbReference>
<dbReference type="PANTHER" id="PTHR32063:SF24">
    <property type="entry name" value="CATION EFFLUX SYSTEM (ACRB_ACRD_ACRF FAMILY)"/>
    <property type="match status" value="1"/>
</dbReference>
<evidence type="ECO:0000256" key="2">
    <source>
        <dbReference type="SAM" id="Phobius"/>
    </source>
</evidence>
<dbReference type="RefSeq" id="WP_166657398.1">
    <property type="nucleotide sequence ID" value="NZ_SOAU01000001.1"/>
</dbReference>